<dbReference type="InterPro" id="IPR012347">
    <property type="entry name" value="Ferritin-like"/>
</dbReference>
<evidence type="ECO:0000259" key="1">
    <source>
        <dbReference type="Pfam" id="PF13794"/>
    </source>
</evidence>
<name>A0AAE3W0I2_9ACTN</name>
<keyword evidence="3" id="KW-1185">Reference proteome</keyword>
<reference evidence="2 3" key="1">
    <citation type="submission" date="2023-07" db="EMBL/GenBank/DDBJ databases">
        <title>Sequencing the genomes of 1000 actinobacteria strains.</title>
        <authorList>
            <person name="Klenk H.-P."/>
        </authorList>
    </citation>
    <scope>NUCLEOTIDE SEQUENCE [LARGE SCALE GENOMIC DNA]</scope>
    <source>
        <strain evidence="2 3">DSM 44709</strain>
    </source>
</reference>
<dbReference type="Pfam" id="PF13794">
    <property type="entry name" value="MiaE_2"/>
    <property type="match status" value="1"/>
</dbReference>
<evidence type="ECO:0000313" key="3">
    <source>
        <dbReference type="Proteomes" id="UP001240236"/>
    </source>
</evidence>
<evidence type="ECO:0000313" key="2">
    <source>
        <dbReference type="EMBL" id="MDQ0367236.1"/>
    </source>
</evidence>
<organism evidence="2 3">
    <name type="scientific">Catenuloplanes indicus</name>
    <dbReference type="NCBI Taxonomy" id="137267"/>
    <lineage>
        <taxon>Bacteria</taxon>
        <taxon>Bacillati</taxon>
        <taxon>Actinomycetota</taxon>
        <taxon>Actinomycetes</taxon>
        <taxon>Micromonosporales</taxon>
        <taxon>Micromonosporaceae</taxon>
        <taxon>Catenuloplanes</taxon>
    </lineage>
</organism>
<dbReference type="Gene3D" id="1.20.1260.10">
    <property type="match status" value="1"/>
</dbReference>
<comment type="caution">
    <text evidence="2">The sequence shown here is derived from an EMBL/GenBank/DDBJ whole genome shotgun (WGS) entry which is preliminary data.</text>
</comment>
<dbReference type="RefSeq" id="WP_307241138.1">
    <property type="nucleotide sequence ID" value="NZ_JAUSUZ010000001.1"/>
</dbReference>
<feature type="domain" description="Ferritin-like" evidence="1">
    <location>
        <begin position="12"/>
        <end position="192"/>
    </location>
</feature>
<dbReference type="Proteomes" id="UP001240236">
    <property type="component" value="Unassembled WGS sequence"/>
</dbReference>
<sequence length="222" mass="24127">MSGDDSRSQDLRAPVVELLGLVAFGELIAFERMARDAALAPDLRRRAVLGEMAAVEVDGYQRVAARLAAHGVDPQAAMAPYVRPVEEYHDATEPKDWLEALTKVYVGDGIADDFLAEVAALLDAPDGDLVRQVLHDGRYAAFAEAELRAAIEADPKVANRLSMWARRLVGETLSHAQRVAAERASLTELIVTGAGREDGVQKLFQRLTTAHSARMNALDLNN</sequence>
<dbReference type="EMBL" id="JAUSUZ010000001">
    <property type="protein sequence ID" value="MDQ0367236.1"/>
    <property type="molecule type" value="Genomic_DNA"/>
</dbReference>
<proteinExistence type="predicted"/>
<dbReference type="InterPro" id="IPR059125">
    <property type="entry name" value="Ferritin_actino"/>
</dbReference>
<protein>
    <recommendedName>
        <fullName evidence="1">Ferritin-like domain-containing protein</fullName>
    </recommendedName>
</protein>
<gene>
    <name evidence="2" type="ORF">J2S42_003905</name>
</gene>
<dbReference type="AlphaFoldDB" id="A0AAE3W0I2"/>
<accession>A0AAE3W0I2</accession>